<keyword evidence="2" id="KW-0547">Nucleotide-binding</keyword>
<dbReference type="Gene3D" id="3.30.930.10">
    <property type="entry name" value="Bira Bifunctional Protein, Domain 2"/>
    <property type="match status" value="1"/>
</dbReference>
<dbReference type="GO" id="GO:0005737">
    <property type="term" value="C:cytoplasm"/>
    <property type="evidence" value="ECO:0007669"/>
    <property type="project" value="TreeGrafter"/>
</dbReference>
<feature type="domain" description="BPL/LPL catalytic" evidence="6">
    <location>
        <begin position="1"/>
        <end position="167"/>
    </location>
</feature>
<evidence type="ECO:0000256" key="1">
    <source>
        <dbReference type="ARBA" id="ARBA00022598"/>
    </source>
</evidence>
<proteinExistence type="predicted"/>
<accession>A0A5B8U136</accession>
<dbReference type="EC" id="6.3.4.15" evidence="5"/>
<dbReference type="Proteomes" id="UP000321805">
    <property type="component" value="Chromosome"/>
</dbReference>
<keyword evidence="4" id="KW-0092">Biotin</keyword>
<dbReference type="InterPro" id="IPR004408">
    <property type="entry name" value="Biotin_CoA_COase_ligase"/>
</dbReference>
<dbReference type="PROSITE" id="PS51733">
    <property type="entry name" value="BPL_LPL_CATALYTIC"/>
    <property type="match status" value="1"/>
</dbReference>
<dbReference type="Pfam" id="PF02237">
    <property type="entry name" value="BPL_C"/>
    <property type="match status" value="1"/>
</dbReference>
<dbReference type="InterPro" id="IPR008988">
    <property type="entry name" value="Transcriptional_repressor_C"/>
</dbReference>
<evidence type="ECO:0000256" key="5">
    <source>
        <dbReference type="ARBA" id="ARBA00024227"/>
    </source>
</evidence>
<keyword evidence="3" id="KW-0067">ATP-binding</keyword>
<dbReference type="SUPFAM" id="SSF50037">
    <property type="entry name" value="C-terminal domain of transcriptional repressors"/>
    <property type="match status" value="1"/>
</dbReference>
<dbReference type="PANTHER" id="PTHR12835">
    <property type="entry name" value="BIOTIN PROTEIN LIGASE"/>
    <property type="match status" value="1"/>
</dbReference>
<dbReference type="KEGG" id="bsol:FSW04_03260"/>
<dbReference type="CDD" id="cd16442">
    <property type="entry name" value="BPL"/>
    <property type="match status" value="1"/>
</dbReference>
<dbReference type="InterPro" id="IPR045864">
    <property type="entry name" value="aa-tRNA-synth_II/BPL/LPL"/>
</dbReference>
<protein>
    <recommendedName>
        <fullName evidence="5">biotin--[biotin carboxyl-carrier protein] ligase</fullName>
        <ecNumber evidence="5">6.3.4.15</ecNumber>
    </recommendedName>
</protein>
<evidence type="ECO:0000256" key="3">
    <source>
        <dbReference type="ARBA" id="ARBA00022840"/>
    </source>
</evidence>
<dbReference type="InterPro" id="IPR003142">
    <property type="entry name" value="BPL_C"/>
</dbReference>
<keyword evidence="8" id="KW-1185">Reference proteome</keyword>
<dbReference type="NCBIfam" id="TIGR00121">
    <property type="entry name" value="birA_ligase"/>
    <property type="match status" value="1"/>
</dbReference>
<dbReference type="GO" id="GO:0004077">
    <property type="term" value="F:biotin--[biotin carboxyl-carrier protein] ligase activity"/>
    <property type="evidence" value="ECO:0007669"/>
    <property type="project" value="UniProtKB-EC"/>
</dbReference>
<dbReference type="InterPro" id="IPR004143">
    <property type="entry name" value="BPL_LPL_catalytic"/>
</dbReference>
<name>A0A5B8U136_9ACTN</name>
<dbReference type="SUPFAM" id="SSF55681">
    <property type="entry name" value="Class II aaRS and biotin synthetases"/>
    <property type="match status" value="1"/>
</dbReference>
<dbReference type="GO" id="GO:0005524">
    <property type="term" value="F:ATP binding"/>
    <property type="evidence" value="ECO:0007669"/>
    <property type="project" value="UniProtKB-KW"/>
</dbReference>
<gene>
    <name evidence="7" type="ORF">FSW04_03260</name>
</gene>
<dbReference type="Gene3D" id="2.30.30.100">
    <property type="match status" value="1"/>
</dbReference>
<evidence type="ECO:0000313" key="7">
    <source>
        <dbReference type="EMBL" id="QEC46697.1"/>
    </source>
</evidence>
<keyword evidence="1 7" id="KW-0436">Ligase</keyword>
<reference evidence="7 8" key="1">
    <citation type="journal article" date="2018" name="J. Microbiol.">
        <title>Baekduia soli gen. nov., sp. nov., a novel bacterium isolated from the soil of Baekdu Mountain and proposal of a novel family name, Baekduiaceae fam. nov.</title>
        <authorList>
            <person name="An D.S."/>
            <person name="Siddiqi M.Z."/>
            <person name="Kim K.H."/>
            <person name="Yu H.S."/>
            <person name="Im W.T."/>
        </authorList>
    </citation>
    <scope>NUCLEOTIDE SEQUENCE [LARGE SCALE GENOMIC DNA]</scope>
    <source>
        <strain evidence="7 8">BR7-21</strain>
    </source>
</reference>
<dbReference type="OrthoDB" id="9807064at2"/>
<dbReference type="EMBL" id="CP042430">
    <property type="protein sequence ID" value="QEC46697.1"/>
    <property type="molecule type" value="Genomic_DNA"/>
</dbReference>
<evidence type="ECO:0000256" key="2">
    <source>
        <dbReference type="ARBA" id="ARBA00022741"/>
    </source>
</evidence>
<dbReference type="Pfam" id="PF03099">
    <property type="entry name" value="BPL_LplA_LipB"/>
    <property type="match status" value="1"/>
</dbReference>
<sequence>MLGTPRLHLAVTASTNDRARELAALGAPHGALVTAGLQTAGRGRQGRTWSAPAGAALLMSLVLRDAPPLLPLLAAVAVADACGPQATIKWPNDVLLDGRKVAGILAEGRPAEGWVVLGIGVNVAVAPDDLPAELRDTAATLGLGRGAVEPFLARLLAGLQEALERPVEATLEAWRARDALHGQAITWGAGAGVARGIDGEGRLVVELADGGRTALNAGEVHLGRRRPAAEQT</sequence>
<dbReference type="PANTHER" id="PTHR12835:SF5">
    <property type="entry name" value="BIOTIN--PROTEIN LIGASE"/>
    <property type="match status" value="1"/>
</dbReference>
<organism evidence="7 8">
    <name type="scientific">Baekduia soli</name>
    <dbReference type="NCBI Taxonomy" id="496014"/>
    <lineage>
        <taxon>Bacteria</taxon>
        <taxon>Bacillati</taxon>
        <taxon>Actinomycetota</taxon>
        <taxon>Thermoleophilia</taxon>
        <taxon>Solirubrobacterales</taxon>
        <taxon>Baekduiaceae</taxon>
        <taxon>Baekduia</taxon>
    </lineage>
</organism>
<evidence type="ECO:0000259" key="6">
    <source>
        <dbReference type="PROSITE" id="PS51733"/>
    </source>
</evidence>
<dbReference type="AlphaFoldDB" id="A0A5B8U136"/>
<evidence type="ECO:0000313" key="8">
    <source>
        <dbReference type="Proteomes" id="UP000321805"/>
    </source>
</evidence>
<evidence type="ECO:0000256" key="4">
    <source>
        <dbReference type="ARBA" id="ARBA00023267"/>
    </source>
</evidence>